<organism evidence="5">
    <name type="scientific">Streptomyces tendae</name>
    <dbReference type="NCBI Taxonomy" id="1932"/>
    <lineage>
        <taxon>Bacteria</taxon>
        <taxon>Bacillati</taxon>
        <taxon>Actinomycetota</taxon>
        <taxon>Actinomycetes</taxon>
        <taxon>Kitasatosporales</taxon>
        <taxon>Streptomycetaceae</taxon>
        <taxon>Streptomyces</taxon>
    </lineage>
</organism>
<sequence length="397" mass="42377">MASYPERHAVVVGAGIGGLAAAVALVRVGWHVTVYERAPELRTEGAGISLLSNAVRSLDRLGAGDAVRAAAAVMLPGGEGVRTPSGRRLMKPADPSFVSRHGLSTLVLPRPALHRALYDALPADCVRTGTEVLRLAGPPAGPVEVSCRDAAGEHTVPAGLVVAADGTHSRIRRALWPAVAAPAYSGHSVWRGIARLDRSEPGGTTWGCGQEFGRMPLRDGRVYWYAVANTPPGRRHPDELAEVVRRFGTWHHPIPALLRATPADEVLHHDVFELAQPLPGYAKGVTALLGDAAHAMTSDLGQGACQALEDAVVLGAELAADSDVPTALARYDAQRRPRAQTVVEASRRMGRLKLRERWWDVLMRNALISVMPPRAGEKAMARIGDWHPPALPAREAP</sequence>
<dbReference type="GO" id="GO:0004497">
    <property type="term" value="F:monooxygenase activity"/>
    <property type="evidence" value="ECO:0007669"/>
    <property type="project" value="UniProtKB-KW"/>
</dbReference>
<dbReference type="GO" id="GO:0071949">
    <property type="term" value="F:FAD binding"/>
    <property type="evidence" value="ECO:0007669"/>
    <property type="project" value="InterPro"/>
</dbReference>
<dbReference type="AlphaFoldDB" id="A7DWK0"/>
<keyword evidence="3" id="KW-1133">Transmembrane helix</keyword>
<keyword evidence="1 5" id="KW-0560">Oxidoreductase</keyword>
<dbReference type="InterPro" id="IPR050493">
    <property type="entry name" value="FAD-dep_Monooxygenase_BioMet"/>
</dbReference>
<evidence type="ECO:0000313" key="5">
    <source>
        <dbReference type="EMBL" id="CAM34356.1"/>
    </source>
</evidence>
<evidence type="ECO:0000256" key="2">
    <source>
        <dbReference type="ARBA" id="ARBA00023033"/>
    </source>
</evidence>
<dbReference type="EMBL" id="AM492533">
    <property type="protein sequence ID" value="CAM34356.1"/>
    <property type="molecule type" value="Genomic_DNA"/>
</dbReference>
<dbReference type="PRINTS" id="PR00420">
    <property type="entry name" value="RNGMNOXGNASE"/>
</dbReference>
<dbReference type="EC" id="1.14.13.-" evidence="5"/>
<evidence type="ECO:0000256" key="1">
    <source>
        <dbReference type="ARBA" id="ARBA00023002"/>
    </source>
</evidence>
<proteinExistence type="predicted"/>
<reference evidence="5" key="1">
    <citation type="journal article" date="2010" name="Gene">
        <title>Isolation of the lysolipin gene cluster of Streptomyces tendae Tu 4042.</title>
        <authorList>
            <person name="Lopez P."/>
            <person name="Hornung A."/>
            <person name="Welzel K."/>
            <person name="Unsin C."/>
            <person name="Wohlleben W."/>
            <person name="Weber T."/>
            <person name="Pelzer S."/>
        </authorList>
    </citation>
    <scope>NUCLEOTIDE SEQUENCE</scope>
    <source>
        <strain evidence="5">Tu 4042</strain>
    </source>
</reference>
<protein>
    <submittedName>
        <fullName evidence="5">Putative FAD-depending monooxygenase</fullName>
        <ecNumber evidence="5">1.14.13.-</ecNumber>
    </submittedName>
</protein>
<feature type="domain" description="FAD-binding" evidence="4">
    <location>
        <begin position="9"/>
        <end position="345"/>
    </location>
</feature>
<feature type="transmembrane region" description="Helical" evidence="3">
    <location>
        <begin position="9"/>
        <end position="30"/>
    </location>
</feature>
<keyword evidence="3" id="KW-0812">Transmembrane</keyword>
<gene>
    <name evidence="5" type="primary">llpOV</name>
</gene>
<evidence type="ECO:0000259" key="4">
    <source>
        <dbReference type="Pfam" id="PF01494"/>
    </source>
</evidence>
<dbReference type="Pfam" id="PF01494">
    <property type="entry name" value="FAD_binding_3"/>
    <property type="match status" value="1"/>
</dbReference>
<evidence type="ECO:0000256" key="3">
    <source>
        <dbReference type="SAM" id="Phobius"/>
    </source>
</evidence>
<accession>A7DWK0</accession>
<dbReference type="SUPFAM" id="SSF51905">
    <property type="entry name" value="FAD/NAD(P)-binding domain"/>
    <property type="match status" value="1"/>
</dbReference>
<dbReference type="PANTHER" id="PTHR13789:SF309">
    <property type="entry name" value="PUTATIVE (AFU_ORTHOLOGUE AFUA_6G14510)-RELATED"/>
    <property type="match status" value="1"/>
</dbReference>
<dbReference type="PANTHER" id="PTHR13789">
    <property type="entry name" value="MONOOXYGENASE"/>
    <property type="match status" value="1"/>
</dbReference>
<name>A7DWK0_STRTE</name>
<dbReference type="Gene3D" id="3.50.50.60">
    <property type="entry name" value="FAD/NAD(P)-binding domain"/>
    <property type="match status" value="1"/>
</dbReference>
<keyword evidence="2 5" id="KW-0503">Monooxygenase</keyword>
<dbReference type="InterPro" id="IPR002938">
    <property type="entry name" value="FAD-bd"/>
</dbReference>
<keyword evidence="3" id="KW-0472">Membrane</keyword>
<dbReference type="InterPro" id="IPR036188">
    <property type="entry name" value="FAD/NAD-bd_sf"/>
</dbReference>